<dbReference type="RefSeq" id="WP_265787641.1">
    <property type="nucleotide sequence ID" value="NZ_BAABRS010000001.1"/>
</dbReference>
<dbReference type="InterPro" id="IPR025944">
    <property type="entry name" value="Sigma_54_int_dom_CS"/>
</dbReference>
<dbReference type="InterPro" id="IPR003593">
    <property type="entry name" value="AAA+_ATPase"/>
</dbReference>
<keyword evidence="5" id="KW-0804">Transcription</keyword>
<evidence type="ECO:0000256" key="1">
    <source>
        <dbReference type="ARBA" id="ARBA00022741"/>
    </source>
</evidence>
<keyword evidence="3" id="KW-0805">Transcription regulation</keyword>
<dbReference type="InterPro" id="IPR025943">
    <property type="entry name" value="Sigma_54_int_dom_ATP-bd_2"/>
</dbReference>
<dbReference type="PROSITE" id="PS00676">
    <property type="entry name" value="SIGMA54_INTERACT_2"/>
    <property type="match status" value="1"/>
</dbReference>
<dbReference type="Gene3D" id="3.40.50.300">
    <property type="entry name" value="P-loop containing nucleotide triphosphate hydrolases"/>
    <property type="match status" value="1"/>
</dbReference>
<dbReference type="PANTHER" id="PTHR32071:SF121">
    <property type="entry name" value="SIGMA L-DEPENDENT TRANSCRIPTIONAL REGULATOR YQIR-RELATED"/>
    <property type="match status" value="1"/>
</dbReference>
<evidence type="ECO:0000259" key="7">
    <source>
        <dbReference type="PROSITE" id="PS50045"/>
    </source>
</evidence>
<dbReference type="InterPro" id="IPR002078">
    <property type="entry name" value="Sigma_54_int"/>
</dbReference>
<evidence type="ECO:0000256" key="6">
    <source>
        <dbReference type="SAM" id="MobiDB-lite"/>
    </source>
</evidence>
<dbReference type="SMART" id="SM00382">
    <property type="entry name" value="AAA"/>
    <property type="match status" value="1"/>
</dbReference>
<reference evidence="8 9" key="1">
    <citation type="submission" date="2021-11" db="EMBL/GenBank/DDBJ databases">
        <title>Aliifidinibius sp. nov., a new bacterium isolated from saline soil.</title>
        <authorList>
            <person name="Galisteo C."/>
            <person name="De La Haba R."/>
            <person name="Sanchez-Porro C."/>
            <person name="Ventosa A."/>
        </authorList>
    </citation>
    <scope>NUCLEOTIDE SEQUENCE [LARGE SCALE GENOMIC DNA]</scope>
    <source>
        <strain evidence="8 9">KACC 190600</strain>
    </source>
</reference>
<dbReference type="Pfam" id="PF25601">
    <property type="entry name" value="AAA_lid_14"/>
    <property type="match status" value="1"/>
</dbReference>
<evidence type="ECO:0000256" key="4">
    <source>
        <dbReference type="ARBA" id="ARBA00023125"/>
    </source>
</evidence>
<keyword evidence="1" id="KW-0547">Nucleotide-binding</keyword>
<organism evidence="8 9">
    <name type="scientific">Fodinibius salicampi</name>
    <dbReference type="NCBI Taxonomy" id="1920655"/>
    <lineage>
        <taxon>Bacteria</taxon>
        <taxon>Pseudomonadati</taxon>
        <taxon>Balneolota</taxon>
        <taxon>Balneolia</taxon>
        <taxon>Balneolales</taxon>
        <taxon>Balneolaceae</taxon>
        <taxon>Fodinibius</taxon>
    </lineage>
</organism>
<evidence type="ECO:0000256" key="2">
    <source>
        <dbReference type="ARBA" id="ARBA00022840"/>
    </source>
</evidence>
<dbReference type="Pfam" id="PF00158">
    <property type="entry name" value="Sigma54_activat"/>
    <property type="match status" value="1"/>
</dbReference>
<dbReference type="InterPro" id="IPR027417">
    <property type="entry name" value="P-loop_NTPase"/>
</dbReference>
<comment type="caution">
    <text evidence="8">The sequence shown here is derived from an EMBL/GenBank/DDBJ whole genome shotgun (WGS) entry which is preliminary data.</text>
</comment>
<dbReference type="InterPro" id="IPR009057">
    <property type="entry name" value="Homeodomain-like_sf"/>
</dbReference>
<accession>A0ABT3PVW6</accession>
<gene>
    <name evidence="8" type="ORF">LQ318_03720</name>
</gene>
<dbReference type="Pfam" id="PF02954">
    <property type="entry name" value="HTH_8"/>
    <property type="match status" value="1"/>
</dbReference>
<dbReference type="Gene3D" id="1.10.8.60">
    <property type="match status" value="1"/>
</dbReference>
<evidence type="ECO:0000313" key="8">
    <source>
        <dbReference type="EMBL" id="MCW9712004.1"/>
    </source>
</evidence>
<keyword evidence="2" id="KW-0067">ATP-binding</keyword>
<feature type="domain" description="Sigma-54 factor interaction" evidence="7">
    <location>
        <begin position="12"/>
        <end position="241"/>
    </location>
</feature>
<dbReference type="PROSITE" id="PS00688">
    <property type="entry name" value="SIGMA54_INTERACT_3"/>
    <property type="match status" value="1"/>
</dbReference>
<keyword evidence="4" id="KW-0238">DNA-binding</keyword>
<sequence>MDREAFQERFGLIGESAALKQVIDKVIQVADTDITVLLQGESGVGKDITAKAIHEISHRKHENLVIVNCGAIPEGIIESELFGHEKGSFTGAHEAREGYFEKADGGTIFLDEIGDTPANVQVKLLRVLETGEYFRVGSSKLRKTDVRVVAATNKDLWQLVQDENFREDLYYRLDTVKVKLPPLRERPEDIIPIFRKFVTEFSAKYDSVFKGFSDEAKELLISYRWPGNVRELRNVAEQLVVLEKSQFIDTEKLQKYLKGRQHTGSADNLPVLANREQNQSDNSSSGRGFDDGDQQLIYRALVELRNDISELKKMIGTFLYSTFSQKNIKALPQNIQDEVQMGNMPDLDIDTESSTDEDIGVQPYTEADITEEDEEEGATLSRFLNDDEIPSIEKTEQFLIEHALKKFDGNRRKASEALGISERTLYRKLDQYDL</sequence>
<feature type="compositionally biased region" description="Polar residues" evidence="6">
    <location>
        <begin position="275"/>
        <end position="286"/>
    </location>
</feature>
<evidence type="ECO:0000256" key="3">
    <source>
        <dbReference type="ARBA" id="ARBA00023015"/>
    </source>
</evidence>
<protein>
    <submittedName>
        <fullName evidence="8">Sigma-54 dependent transcriptional regulator</fullName>
    </submittedName>
</protein>
<dbReference type="PROSITE" id="PS50045">
    <property type="entry name" value="SIGMA54_INTERACT_4"/>
    <property type="match status" value="1"/>
</dbReference>
<dbReference type="PRINTS" id="PR01590">
    <property type="entry name" value="HTHFIS"/>
</dbReference>
<keyword evidence="9" id="KW-1185">Reference proteome</keyword>
<dbReference type="Gene3D" id="1.10.10.60">
    <property type="entry name" value="Homeodomain-like"/>
    <property type="match status" value="1"/>
</dbReference>
<dbReference type="PANTHER" id="PTHR32071">
    <property type="entry name" value="TRANSCRIPTIONAL REGULATORY PROTEIN"/>
    <property type="match status" value="1"/>
</dbReference>
<dbReference type="Proteomes" id="UP001207337">
    <property type="component" value="Unassembled WGS sequence"/>
</dbReference>
<dbReference type="InterPro" id="IPR002197">
    <property type="entry name" value="HTH_Fis"/>
</dbReference>
<dbReference type="SUPFAM" id="SSF46689">
    <property type="entry name" value="Homeodomain-like"/>
    <property type="match status" value="1"/>
</dbReference>
<proteinExistence type="predicted"/>
<dbReference type="EMBL" id="JAJNDC010000001">
    <property type="protein sequence ID" value="MCW9712004.1"/>
    <property type="molecule type" value="Genomic_DNA"/>
</dbReference>
<feature type="region of interest" description="Disordered" evidence="6">
    <location>
        <begin position="264"/>
        <end position="291"/>
    </location>
</feature>
<evidence type="ECO:0000256" key="5">
    <source>
        <dbReference type="ARBA" id="ARBA00023163"/>
    </source>
</evidence>
<dbReference type="SUPFAM" id="SSF52540">
    <property type="entry name" value="P-loop containing nucleoside triphosphate hydrolases"/>
    <property type="match status" value="1"/>
</dbReference>
<name>A0ABT3PVW6_9BACT</name>
<dbReference type="CDD" id="cd00009">
    <property type="entry name" value="AAA"/>
    <property type="match status" value="1"/>
</dbReference>
<evidence type="ECO:0000313" key="9">
    <source>
        <dbReference type="Proteomes" id="UP001207337"/>
    </source>
</evidence>
<dbReference type="InterPro" id="IPR058031">
    <property type="entry name" value="AAA_lid_NorR"/>
</dbReference>